<evidence type="ECO:0000256" key="2">
    <source>
        <dbReference type="ARBA" id="ARBA00006577"/>
    </source>
</evidence>
<accession>E4T694</accession>
<reference key="1">
    <citation type="submission" date="2010-11" db="EMBL/GenBank/DDBJ databases">
        <title>The complete genome of Paludibacter propionicigenes DSM 17365.</title>
        <authorList>
            <consortium name="US DOE Joint Genome Institute (JGI-PGF)"/>
            <person name="Lucas S."/>
            <person name="Copeland A."/>
            <person name="Lapidus A."/>
            <person name="Bruce D."/>
            <person name="Goodwin L."/>
            <person name="Pitluck S."/>
            <person name="Kyrpides N."/>
            <person name="Mavromatis K."/>
            <person name="Ivanova N."/>
            <person name="Munk A.C."/>
            <person name="Brettin T."/>
            <person name="Detter J.C."/>
            <person name="Han C."/>
            <person name="Tapia R."/>
            <person name="Land M."/>
            <person name="Hauser L."/>
            <person name="Markowitz V."/>
            <person name="Cheng J.-F."/>
            <person name="Hugenholtz P."/>
            <person name="Woyke T."/>
            <person name="Wu D."/>
            <person name="Gronow S."/>
            <person name="Wellnitz S."/>
            <person name="Brambilla E."/>
            <person name="Klenk H.-P."/>
            <person name="Eisen J.A."/>
        </authorList>
    </citation>
    <scope>NUCLEOTIDE SEQUENCE</scope>
    <source>
        <strain>WB4</strain>
    </source>
</reference>
<dbReference type="InterPro" id="IPR001179">
    <property type="entry name" value="PPIase_FKBP_dom"/>
</dbReference>
<evidence type="ECO:0000256" key="1">
    <source>
        <dbReference type="ARBA" id="ARBA00000971"/>
    </source>
</evidence>
<name>E4T694_PALPW</name>
<gene>
    <name evidence="9" type="ordered locus">Palpr_2102</name>
</gene>
<feature type="chain" id="PRO_5003189201" description="Peptidyl-prolyl cis-trans isomerase" evidence="7">
    <location>
        <begin position="21"/>
        <end position="276"/>
    </location>
</feature>
<evidence type="ECO:0000313" key="10">
    <source>
        <dbReference type="Proteomes" id="UP000008718"/>
    </source>
</evidence>
<comment type="similarity">
    <text evidence="2 6">Belongs to the FKBP-type PPIase family.</text>
</comment>
<evidence type="ECO:0000313" key="9">
    <source>
        <dbReference type="EMBL" id="ADQ80238.1"/>
    </source>
</evidence>
<evidence type="ECO:0000256" key="3">
    <source>
        <dbReference type="ARBA" id="ARBA00023110"/>
    </source>
</evidence>
<dbReference type="InterPro" id="IPR046357">
    <property type="entry name" value="PPIase_dom_sf"/>
</dbReference>
<dbReference type="GO" id="GO:0003755">
    <property type="term" value="F:peptidyl-prolyl cis-trans isomerase activity"/>
    <property type="evidence" value="ECO:0007669"/>
    <property type="project" value="UniProtKB-UniRule"/>
</dbReference>
<dbReference type="Gene3D" id="3.10.50.40">
    <property type="match status" value="1"/>
</dbReference>
<dbReference type="Pfam" id="PF00254">
    <property type="entry name" value="FKBP_C"/>
    <property type="match status" value="1"/>
</dbReference>
<evidence type="ECO:0000256" key="4">
    <source>
        <dbReference type="ARBA" id="ARBA00023235"/>
    </source>
</evidence>
<dbReference type="FunFam" id="3.10.50.40:FF:000006">
    <property type="entry name" value="Peptidyl-prolyl cis-trans isomerase"/>
    <property type="match status" value="1"/>
</dbReference>
<keyword evidence="7" id="KW-0732">Signal</keyword>
<dbReference type="PANTHER" id="PTHR43811">
    <property type="entry name" value="FKBP-TYPE PEPTIDYL-PROLYL CIS-TRANS ISOMERASE FKPA"/>
    <property type="match status" value="1"/>
</dbReference>
<dbReference type="PROSITE" id="PS50059">
    <property type="entry name" value="FKBP_PPIASE"/>
    <property type="match status" value="1"/>
</dbReference>
<dbReference type="KEGG" id="ppn:Palpr_2102"/>
<keyword evidence="4 5" id="KW-0413">Isomerase</keyword>
<evidence type="ECO:0000256" key="6">
    <source>
        <dbReference type="RuleBase" id="RU003915"/>
    </source>
</evidence>
<dbReference type="InterPro" id="IPR036944">
    <property type="entry name" value="PPIase_FKBP_N_sf"/>
</dbReference>
<feature type="signal peptide" evidence="7">
    <location>
        <begin position="1"/>
        <end position="20"/>
    </location>
</feature>
<feature type="domain" description="PPIase FKBP-type" evidence="8">
    <location>
        <begin position="156"/>
        <end position="243"/>
    </location>
</feature>
<organism evidence="9 10">
    <name type="scientific">Paludibacter propionicigenes (strain DSM 17365 / JCM 13257 / WB4)</name>
    <dbReference type="NCBI Taxonomy" id="694427"/>
    <lineage>
        <taxon>Bacteria</taxon>
        <taxon>Pseudomonadati</taxon>
        <taxon>Bacteroidota</taxon>
        <taxon>Bacteroidia</taxon>
        <taxon>Bacteroidales</taxon>
        <taxon>Paludibacteraceae</taxon>
        <taxon>Paludibacter</taxon>
    </lineage>
</organism>
<evidence type="ECO:0000256" key="7">
    <source>
        <dbReference type="SAM" id="SignalP"/>
    </source>
</evidence>
<dbReference type="eggNOG" id="COG0545">
    <property type="taxonomic scope" value="Bacteria"/>
</dbReference>
<dbReference type="Gene3D" id="1.10.287.460">
    <property type="entry name" value="Peptidyl-prolyl cis-trans isomerase, FKBP-type, N-terminal domain"/>
    <property type="match status" value="1"/>
</dbReference>
<keyword evidence="10" id="KW-1185">Reference proteome</keyword>
<sequence length="276" mass="29730">MKRSILLIAAVGLTLTSVNAKSKKPEKTAVAPVIQEPVTVMTNEVDSMSYAFGLNVGADFSKSLKAIPGGKSNIDLIIKGFVTALKGDSALMKMDAATAFFRNYITREQTKELEARKTANQKFLIDNKTAEGVQTTASGLQYKVLTLKDGPKPKATDSVTVHYQGFLVDGTKFDSSLDRGEPVTFPLNQVIPGWTEGVQLMSVGSKYKFFIPYNLGYGENGYGNGAIPGYATLIFEVELLSIKPAVQALVVDVKAKKAVTPQKAAIKPKVTSKAKK</sequence>
<proteinExistence type="inferred from homology"/>
<dbReference type="AlphaFoldDB" id="E4T694"/>
<reference evidence="9 10" key="2">
    <citation type="journal article" date="2011" name="Stand. Genomic Sci.">
        <title>Complete genome sequence of Paludibacter propionicigenes type strain (WB4).</title>
        <authorList>
            <person name="Gronow S."/>
            <person name="Munk C."/>
            <person name="Lapidus A."/>
            <person name="Nolan M."/>
            <person name="Lucas S."/>
            <person name="Hammon N."/>
            <person name="Deshpande S."/>
            <person name="Cheng J.F."/>
            <person name="Tapia R."/>
            <person name="Han C."/>
            <person name="Goodwin L."/>
            <person name="Pitluck S."/>
            <person name="Liolios K."/>
            <person name="Ivanova N."/>
            <person name="Mavromatis K."/>
            <person name="Mikhailova N."/>
            <person name="Pati A."/>
            <person name="Chen A."/>
            <person name="Palaniappan K."/>
            <person name="Land M."/>
            <person name="Hauser L."/>
            <person name="Chang Y.J."/>
            <person name="Jeffries C.D."/>
            <person name="Brambilla E."/>
            <person name="Rohde M."/>
            <person name="Goker M."/>
            <person name="Detter J.C."/>
            <person name="Woyke T."/>
            <person name="Bristow J."/>
            <person name="Eisen J.A."/>
            <person name="Markowitz V."/>
            <person name="Hugenholtz P."/>
            <person name="Kyrpides N.C."/>
            <person name="Klenk H.P."/>
        </authorList>
    </citation>
    <scope>NUCLEOTIDE SEQUENCE [LARGE SCALE GENOMIC DNA]</scope>
    <source>
        <strain evidence="10">DSM 17365 / JCM 13257 / WB4</strain>
    </source>
</reference>
<evidence type="ECO:0000259" key="8">
    <source>
        <dbReference type="PROSITE" id="PS50059"/>
    </source>
</evidence>
<keyword evidence="3 5" id="KW-0697">Rotamase</keyword>
<dbReference type="EC" id="5.2.1.8" evidence="6"/>
<dbReference type="STRING" id="694427.Palpr_2102"/>
<dbReference type="GO" id="GO:0006457">
    <property type="term" value="P:protein folding"/>
    <property type="evidence" value="ECO:0007669"/>
    <property type="project" value="InterPro"/>
</dbReference>
<dbReference type="InterPro" id="IPR000774">
    <property type="entry name" value="PPIase_FKBP_N"/>
</dbReference>
<dbReference type="Proteomes" id="UP000008718">
    <property type="component" value="Chromosome"/>
</dbReference>
<protein>
    <recommendedName>
        <fullName evidence="6">Peptidyl-prolyl cis-trans isomerase</fullName>
        <ecNumber evidence="6">5.2.1.8</ecNumber>
    </recommendedName>
</protein>
<dbReference type="EMBL" id="CP002345">
    <property type="protein sequence ID" value="ADQ80238.1"/>
    <property type="molecule type" value="Genomic_DNA"/>
</dbReference>
<dbReference type="PANTHER" id="PTHR43811:SF19">
    <property type="entry name" value="39 KDA FK506-BINDING NUCLEAR PROTEIN"/>
    <property type="match status" value="1"/>
</dbReference>
<comment type="catalytic activity">
    <reaction evidence="1 5 6">
        <text>[protein]-peptidylproline (omega=180) = [protein]-peptidylproline (omega=0)</text>
        <dbReference type="Rhea" id="RHEA:16237"/>
        <dbReference type="Rhea" id="RHEA-COMP:10747"/>
        <dbReference type="Rhea" id="RHEA-COMP:10748"/>
        <dbReference type="ChEBI" id="CHEBI:83833"/>
        <dbReference type="ChEBI" id="CHEBI:83834"/>
        <dbReference type="EC" id="5.2.1.8"/>
    </reaction>
</comment>
<dbReference type="SUPFAM" id="SSF54534">
    <property type="entry name" value="FKBP-like"/>
    <property type="match status" value="1"/>
</dbReference>
<dbReference type="Pfam" id="PF01346">
    <property type="entry name" value="FKBP_N"/>
    <property type="match status" value="1"/>
</dbReference>
<dbReference type="HOGENOM" id="CLU_013615_0_1_10"/>
<evidence type="ECO:0000256" key="5">
    <source>
        <dbReference type="PROSITE-ProRule" id="PRU00277"/>
    </source>
</evidence>
<dbReference type="RefSeq" id="WP_013445607.1">
    <property type="nucleotide sequence ID" value="NC_014734.1"/>
</dbReference>